<gene>
    <name evidence="4" type="ORF">DES35_10156</name>
</gene>
<dbReference type="InterPro" id="IPR050595">
    <property type="entry name" value="Bact_response_regulator"/>
</dbReference>
<proteinExistence type="predicted"/>
<dbReference type="PROSITE" id="PS50110">
    <property type="entry name" value="RESPONSE_REGULATORY"/>
    <property type="match status" value="1"/>
</dbReference>
<dbReference type="Proteomes" id="UP000253517">
    <property type="component" value="Unassembled WGS sequence"/>
</dbReference>
<dbReference type="SUPFAM" id="SSF52172">
    <property type="entry name" value="CheY-like"/>
    <property type="match status" value="1"/>
</dbReference>
<dbReference type="GO" id="GO:0000160">
    <property type="term" value="P:phosphorelay signal transduction system"/>
    <property type="evidence" value="ECO:0007669"/>
    <property type="project" value="InterPro"/>
</dbReference>
<dbReference type="SMART" id="SM00448">
    <property type="entry name" value="REC"/>
    <property type="match status" value="1"/>
</dbReference>
<evidence type="ECO:0000313" key="5">
    <source>
        <dbReference type="Proteomes" id="UP000253517"/>
    </source>
</evidence>
<dbReference type="InterPro" id="IPR001789">
    <property type="entry name" value="Sig_transdc_resp-reg_receiver"/>
</dbReference>
<name>A0A369A8Z6_9FLAO</name>
<dbReference type="PANTHER" id="PTHR44591">
    <property type="entry name" value="STRESS RESPONSE REGULATOR PROTEIN 1"/>
    <property type="match status" value="1"/>
</dbReference>
<organism evidence="4 5">
    <name type="scientific">Schleiferia thermophila</name>
    <dbReference type="NCBI Taxonomy" id="884107"/>
    <lineage>
        <taxon>Bacteria</taxon>
        <taxon>Pseudomonadati</taxon>
        <taxon>Bacteroidota</taxon>
        <taxon>Flavobacteriia</taxon>
        <taxon>Flavobacteriales</taxon>
        <taxon>Schleiferiaceae</taxon>
        <taxon>Schleiferia</taxon>
    </lineage>
</organism>
<reference evidence="4 5" key="1">
    <citation type="submission" date="2018-07" db="EMBL/GenBank/DDBJ databases">
        <title>Genomic Encyclopedia of Type Strains, Phase IV (KMG-IV): sequencing the most valuable type-strain genomes for metagenomic binning, comparative biology and taxonomic classification.</title>
        <authorList>
            <person name="Goeker M."/>
        </authorList>
    </citation>
    <scope>NUCLEOTIDE SEQUENCE [LARGE SCALE GENOMIC DNA]</scope>
    <source>
        <strain evidence="4 5">DSM 21410</strain>
    </source>
</reference>
<dbReference type="Pfam" id="PF00072">
    <property type="entry name" value="Response_reg"/>
    <property type="match status" value="1"/>
</dbReference>
<accession>A0A369A8Z6</accession>
<dbReference type="PANTHER" id="PTHR44591:SF3">
    <property type="entry name" value="RESPONSE REGULATORY DOMAIN-CONTAINING PROTEIN"/>
    <property type="match status" value="1"/>
</dbReference>
<keyword evidence="1 2" id="KW-0597">Phosphoprotein</keyword>
<dbReference type="InterPro" id="IPR011006">
    <property type="entry name" value="CheY-like_superfamily"/>
</dbReference>
<sequence>MVVNDDQIQNLICRKVFTMNIPDTEVIDFVDPAEAFNAIVEQKAAPRFILLDVNMPGMSGWDFIERLKEKGLEFPIVMFTASVDEEDREKAAAAKMVKMFLDKPMTKEKLPLLIPFLNGQQH</sequence>
<evidence type="ECO:0000313" key="4">
    <source>
        <dbReference type="EMBL" id="RCX04786.1"/>
    </source>
</evidence>
<evidence type="ECO:0000256" key="2">
    <source>
        <dbReference type="PROSITE-ProRule" id="PRU00169"/>
    </source>
</evidence>
<comment type="caution">
    <text evidence="4">The sequence shown here is derived from an EMBL/GenBank/DDBJ whole genome shotgun (WGS) entry which is preliminary data.</text>
</comment>
<feature type="modified residue" description="4-aspartylphosphate" evidence="2">
    <location>
        <position position="52"/>
    </location>
</feature>
<evidence type="ECO:0000259" key="3">
    <source>
        <dbReference type="PROSITE" id="PS50110"/>
    </source>
</evidence>
<keyword evidence="5" id="KW-1185">Reference proteome</keyword>
<dbReference type="EMBL" id="QPJS01000001">
    <property type="protein sequence ID" value="RCX04786.1"/>
    <property type="molecule type" value="Genomic_DNA"/>
</dbReference>
<feature type="domain" description="Response regulatory" evidence="3">
    <location>
        <begin position="1"/>
        <end position="118"/>
    </location>
</feature>
<evidence type="ECO:0000256" key="1">
    <source>
        <dbReference type="ARBA" id="ARBA00022553"/>
    </source>
</evidence>
<protein>
    <submittedName>
        <fullName evidence="4">Response regulator receiver domain-containing protein</fullName>
    </submittedName>
</protein>
<dbReference type="AlphaFoldDB" id="A0A369A8Z6"/>
<dbReference type="Gene3D" id="3.40.50.2300">
    <property type="match status" value="1"/>
</dbReference>